<dbReference type="SUPFAM" id="SSF64288">
    <property type="entry name" value="Chorismate lyase-like"/>
    <property type="match status" value="1"/>
</dbReference>
<dbReference type="EMBL" id="CAESAD010000003">
    <property type="protein sequence ID" value="CAB4337896.1"/>
    <property type="molecule type" value="Genomic_DNA"/>
</dbReference>
<dbReference type="PROSITE" id="PS50949">
    <property type="entry name" value="HTH_GNTR"/>
    <property type="match status" value="1"/>
</dbReference>
<dbReference type="EMBL" id="CAEZYC010000122">
    <property type="protein sequence ID" value="CAB4720049.1"/>
    <property type="molecule type" value="Genomic_DNA"/>
</dbReference>
<dbReference type="GO" id="GO:0003677">
    <property type="term" value="F:DNA binding"/>
    <property type="evidence" value="ECO:0007669"/>
    <property type="project" value="UniProtKB-KW"/>
</dbReference>
<organism evidence="12">
    <name type="scientific">freshwater metagenome</name>
    <dbReference type="NCBI Taxonomy" id="449393"/>
    <lineage>
        <taxon>unclassified sequences</taxon>
        <taxon>metagenomes</taxon>
        <taxon>ecological metagenomes</taxon>
    </lineage>
</organism>
<dbReference type="Gene3D" id="3.40.1410.10">
    <property type="entry name" value="Chorismate lyase-like"/>
    <property type="match status" value="1"/>
</dbReference>
<evidence type="ECO:0000256" key="3">
    <source>
        <dbReference type="ARBA" id="ARBA00023163"/>
    </source>
</evidence>
<evidence type="ECO:0000313" key="8">
    <source>
        <dbReference type="EMBL" id="CAB4746931.1"/>
    </source>
</evidence>
<dbReference type="SUPFAM" id="SSF46785">
    <property type="entry name" value="Winged helix' DNA-binding domain"/>
    <property type="match status" value="1"/>
</dbReference>
<dbReference type="Pfam" id="PF00392">
    <property type="entry name" value="GntR"/>
    <property type="match status" value="1"/>
</dbReference>
<keyword evidence="2" id="KW-0238">DNA-binding</keyword>
<evidence type="ECO:0000313" key="6">
    <source>
        <dbReference type="EMBL" id="CAB4342805.1"/>
    </source>
</evidence>
<evidence type="ECO:0000313" key="11">
    <source>
        <dbReference type="EMBL" id="CAB5025415.1"/>
    </source>
</evidence>
<dbReference type="EMBL" id="CAEZZD010000057">
    <property type="protein sequence ID" value="CAB4746931.1"/>
    <property type="molecule type" value="Genomic_DNA"/>
</dbReference>
<dbReference type="EMBL" id="CAFAAO010000029">
    <property type="protein sequence ID" value="CAB4814316.1"/>
    <property type="molecule type" value="Genomic_DNA"/>
</dbReference>
<evidence type="ECO:0000259" key="4">
    <source>
        <dbReference type="PROSITE" id="PS50949"/>
    </source>
</evidence>
<dbReference type="GO" id="GO:0003700">
    <property type="term" value="F:DNA-binding transcription factor activity"/>
    <property type="evidence" value="ECO:0007669"/>
    <property type="project" value="InterPro"/>
</dbReference>
<reference evidence="12" key="1">
    <citation type="submission" date="2020-05" db="EMBL/GenBank/DDBJ databases">
        <authorList>
            <person name="Chiriac C."/>
            <person name="Salcher M."/>
            <person name="Ghai R."/>
            <person name="Kavagutti S V."/>
        </authorList>
    </citation>
    <scope>NUCLEOTIDE SEQUENCE</scope>
</reference>
<evidence type="ECO:0000313" key="12">
    <source>
        <dbReference type="EMBL" id="CAB5043879.1"/>
    </source>
</evidence>
<evidence type="ECO:0000313" key="5">
    <source>
        <dbReference type="EMBL" id="CAB4337896.1"/>
    </source>
</evidence>
<name>A0A6J7SR75_9ZZZZ</name>
<dbReference type="SMART" id="SM00345">
    <property type="entry name" value="HTH_GNTR"/>
    <property type="match status" value="1"/>
</dbReference>
<evidence type="ECO:0000313" key="7">
    <source>
        <dbReference type="EMBL" id="CAB4720049.1"/>
    </source>
</evidence>
<dbReference type="InterPro" id="IPR028978">
    <property type="entry name" value="Chorismate_lyase_/UTRA_dom_sf"/>
</dbReference>
<dbReference type="EMBL" id="CAFBQG010000003">
    <property type="protein sequence ID" value="CAB5043879.1"/>
    <property type="molecule type" value="Genomic_DNA"/>
</dbReference>
<evidence type="ECO:0000256" key="1">
    <source>
        <dbReference type="ARBA" id="ARBA00023015"/>
    </source>
</evidence>
<dbReference type="SMART" id="SM00866">
    <property type="entry name" value="UTRA"/>
    <property type="match status" value="1"/>
</dbReference>
<dbReference type="InterPro" id="IPR011663">
    <property type="entry name" value="UTRA"/>
</dbReference>
<gene>
    <name evidence="7" type="ORF">UFOPK2648_01383</name>
    <name evidence="8" type="ORF">UFOPK2824_00491</name>
    <name evidence="9" type="ORF">UFOPK3037_01547</name>
    <name evidence="10" type="ORF">UFOPK3278_00546</name>
    <name evidence="6" type="ORF">UFOPK3406_01167</name>
    <name evidence="5" type="ORF">UFOPK3925_00731</name>
    <name evidence="11" type="ORF">UFOPK4097_01192</name>
    <name evidence="12" type="ORF">UFOPK4301_00051</name>
</gene>
<accession>A0A6J7SR75</accession>
<keyword evidence="1" id="KW-0805">Transcription regulation</keyword>
<protein>
    <submittedName>
        <fullName evidence="12">Unannotated protein</fullName>
    </submittedName>
</protein>
<dbReference type="PRINTS" id="PR00035">
    <property type="entry name" value="HTHGNTR"/>
</dbReference>
<evidence type="ECO:0000313" key="10">
    <source>
        <dbReference type="EMBL" id="CAB4847246.1"/>
    </source>
</evidence>
<dbReference type="EMBL" id="CAESAI010000034">
    <property type="protein sequence ID" value="CAB4342805.1"/>
    <property type="molecule type" value="Genomic_DNA"/>
</dbReference>
<dbReference type="InterPro" id="IPR036388">
    <property type="entry name" value="WH-like_DNA-bd_sf"/>
</dbReference>
<keyword evidence="3" id="KW-0804">Transcription</keyword>
<dbReference type="InterPro" id="IPR036390">
    <property type="entry name" value="WH_DNA-bd_sf"/>
</dbReference>
<proteinExistence type="predicted"/>
<feature type="domain" description="HTH gntR-type" evidence="4">
    <location>
        <begin position="7"/>
        <end position="77"/>
    </location>
</feature>
<dbReference type="CDD" id="cd07377">
    <property type="entry name" value="WHTH_GntR"/>
    <property type="match status" value="1"/>
</dbReference>
<dbReference type="InterPro" id="IPR000524">
    <property type="entry name" value="Tscrpt_reg_HTH_GntR"/>
</dbReference>
<dbReference type="EMBL" id="CAFBPK010000021">
    <property type="protein sequence ID" value="CAB5025415.1"/>
    <property type="molecule type" value="Genomic_DNA"/>
</dbReference>
<dbReference type="PANTHER" id="PTHR44846:SF1">
    <property type="entry name" value="MANNOSYL-D-GLYCERATE TRANSPORT_METABOLISM SYSTEM REPRESSOR MNGR-RELATED"/>
    <property type="match status" value="1"/>
</dbReference>
<dbReference type="Pfam" id="PF07702">
    <property type="entry name" value="UTRA"/>
    <property type="match status" value="1"/>
</dbReference>
<dbReference type="InterPro" id="IPR050679">
    <property type="entry name" value="Bact_HTH_transcr_reg"/>
</dbReference>
<dbReference type="AlphaFoldDB" id="A0A6J7SR75"/>
<dbReference type="PANTHER" id="PTHR44846">
    <property type="entry name" value="MANNOSYL-D-GLYCERATE TRANSPORT/METABOLISM SYSTEM REPRESSOR MNGR-RELATED"/>
    <property type="match status" value="1"/>
</dbReference>
<dbReference type="GO" id="GO:0045892">
    <property type="term" value="P:negative regulation of DNA-templated transcription"/>
    <property type="evidence" value="ECO:0007669"/>
    <property type="project" value="TreeGrafter"/>
</dbReference>
<dbReference type="Gene3D" id="1.10.10.10">
    <property type="entry name" value="Winged helix-like DNA-binding domain superfamily/Winged helix DNA-binding domain"/>
    <property type="match status" value="1"/>
</dbReference>
<dbReference type="EMBL" id="CAFBIX010000014">
    <property type="protein sequence ID" value="CAB4847246.1"/>
    <property type="molecule type" value="Genomic_DNA"/>
</dbReference>
<evidence type="ECO:0000313" key="9">
    <source>
        <dbReference type="EMBL" id="CAB4814316.1"/>
    </source>
</evidence>
<evidence type="ECO:0000256" key="2">
    <source>
        <dbReference type="ARBA" id="ARBA00023125"/>
    </source>
</evidence>
<sequence length="261" mass="28722">MNENDLGRTAEDVRQRILGQISTGQLRPGQKLIAERELAAEYQVSRSTLRLALSALEETGIVRRLPGRGGGTFVASEKLDRDLSQIVGVPSLLRGQGFTAGTKLISASVMPADLKTQMALGLSEGEHIFDVVRIRLADSIPISLEHARFPADMFPGLLERPLGDSIYELLGKHYETVPDEAVEQIDLINATTDEARILEVPLGSPLLSVTRTTMDTQGRKIEYSHDLFRGDRTRITVRTKGRPATSDQPGERGRIVELKDI</sequence>